<comment type="subunit">
    <text evidence="4">Component of the Mediator complex.</text>
</comment>
<dbReference type="Proteomes" id="UP000094065">
    <property type="component" value="Unassembled WGS sequence"/>
</dbReference>
<feature type="region of interest" description="Disordered" evidence="5">
    <location>
        <begin position="101"/>
        <end position="140"/>
    </location>
</feature>
<keyword evidence="4" id="KW-0010">Activator</keyword>
<dbReference type="OrthoDB" id="2563847at2759"/>
<keyword evidence="7" id="KW-1185">Reference proteome</keyword>
<dbReference type="InterPro" id="IPR019404">
    <property type="entry name" value="Mediator_Med11"/>
</dbReference>
<dbReference type="Pfam" id="PF10280">
    <property type="entry name" value="Med11"/>
    <property type="match status" value="1"/>
</dbReference>
<name>A0A1E3HSX1_9TREE</name>
<comment type="function">
    <text evidence="4">Component of the Mediator complex, a coactivator involved in the regulated transcription of nearly all RNA polymerase II-dependent genes. Mediator functions as a bridge to convey information from gene-specific regulatory proteins to the basal RNA polymerase II transcription machinery. Mediator is recruited to promoters by direct interactions with regulatory proteins and serves as a scaffold for the assembly of a functional pre-initiation complex with RNA polymerase II and the general transcription factors.</text>
</comment>
<keyword evidence="4" id="KW-0805">Transcription regulation</keyword>
<dbReference type="AlphaFoldDB" id="A0A1E3HSX1"/>
<reference evidence="6 7" key="1">
    <citation type="submission" date="2016-06" db="EMBL/GenBank/DDBJ databases">
        <title>Evolution of pathogenesis and genome organization in the Tremellales.</title>
        <authorList>
            <person name="Cuomo C."/>
            <person name="Litvintseva A."/>
            <person name="Heitman J."/>
            <person name="Chen Y."/>
            <person name="Sun S."/>
            <person name="Springer D."/>
            <person name="Dromer F."/>
            <person name="Young S."/>
            <person name="Zeng Q."/>
            <person name="Chapman S."/>
            <person name="Gujja S."/>
            <person name="Saif S."/>
            <person name="Birren B."/>
        </authorList>
    </citation>
    <scope>NUCLEOTIDE SEQUENCE [LARGE SCALE GENOMIC DNA]</scope>
    <source>
        <strain evidence="6 7">CBS 6039</strain>
    </source>
</reference>
<sequence length="183" mass="19672">MSSLTQSVEHDPLDLESLDADSLFSALTGVEKAIPELLLQIKPILTQLSSPTEGSEGDDESRGMEARQGVEKYIDLLDKIQFVLRQTVYYLRETKSNPNTLCPPPANNIPTPFASSIPSLTPASSSSPSGTRGDIADDRQEATKVAELGLYASRIEARVLGDMGKAVRALVEEAEGQGRQAQG</sequence>
<evidence type="ECO:0000313" key="6">
    <source>
        <dbReference type="EMBL" id="ODN79450.1"/>
    </source>
</evidence>
<protein>
    <recommendedName>
        <fullName evidence="4">Mediator of RNA polymerase II transcription subunit 11</fullName>
    </recommendedName>
    <alternativeName>
        <fullName evidence="4">Mediator complex subunit 11</fullName>
    </alternativeName>
</protein>
<dbReference type="EMBL" id="AWGJ01000005">
    <property type="protein sequence ID" value="ODN79450.1"/>
    <property type="molecule type" value="Genomic_DNA"/>
</dbReference>
<organism evidence="6 7">
    <name type="scientific">Cryptococcus amylolentus CBS 6039</name>
    <dbReference type="NCBI Taxonomy" id="1295533"/>
    <lineage>
        <taxon>Eukaryota</taxon>
        <taxon>Fungi</taxon>
        <taxon>Dikarya</taxon>
        <taxon>Basidiomycota</taxon>
        <taxon>Agaricomycotina</taxon>
        <taxon>Tremellomycetes</taxon>
        <taxon>Tremellales</taxon>
        <taxon>Cryptococcaceae</taxon>
        <taxon>Cryptococcus</taxon>
    </lineage>
</organism>
<comment type="similarity">
    <text evidence="2 4">Belongs to the Mediator complex subunit 11 family.</text>
</comment>
<evidence type="ECO:0000256" key="1">
    <source>
        <dbReference type="ARBA" id="ARBA00004123"/>
    </source>
</evidence>
<evidence type="ECO:0000256" key="2">
    <source>
        <dbReference type="ARBA" id="ARBA00008186"/>
    </source>
</evidence>
<evidence type="ECO:0000256" key="3">
    <source>
        <dbReference type="ARBA" id="ARBA00023242"/>
    </source>
</evidence>
<comment type="subcellular location">
    <subcellularLocation>
        <location evidence="1 4">Nucleus</location>
    </subcellularLocation>
</comment>
<dbReference type="GO" id="GO:0016592">
    <property type="term" value="C:mediator complex"/>
    <property type="evidence" value="ECO:0007669"/>
    <property type="project" value="InterPro"/>
</dbReference>
<feature type="compositionally biased region" description="Low complexity" evidence="5">
    <location>
        <begin position="115"/>
        <end position="129"/>
    </location>
</feature>
<evidence type="ECO:0000313" key="7">
    <source>
        <dbReference type="Proteomes" id="UP000094065"/>
    </source>
</evidence>
<comment type="caution">
    <text evidence="6">The sequence shown here is derived from an EMBL/GenBank/DDBJ whole genome shotgun (WGS) entry which is preliminary data.</text>
</comment>
<dbReference type="GeneID" id="30154737"/>
<dbReference type="GO" id="GO:0006357">
    <property type="term" value="P:regulation of transcription by RNA polymerase II"/>
    <property type="evidence" value="ECO:0007669"/>
    <property type="project" value="InterPro"/>
</dbReference>
<keyword evidence="4" id="KW-0804">Transcription</keyword>
<proteinExistence type="inferred from homology"/>
<dbReference type="RefSeq" id="XP_018994297.1">
    <property type="nucleotide sequence ID" value="XM_019137271.1"/>
</dbReference>
<gene>
    <name evidence="4" type="primary">MED11</name>
    <name evidence="6" type="ORF">L202_03428</name>
</gene>
<keyword evidence="3 4" id="KW-0539">Nucleus</keyword>
<evidence type="ECO:0000256" key="5">
    <source>
        <dbReference type="SAM" id="MobiDB-lite"/>
    </source>
</evidence>
<accession>A0A1E3HSX1</accession>
<evidence type="ECO:0000256" key="4">
    <source>
        <dbReference type="RuleBase" id="RU364147"/>
    </source>
</evidence>
<dbReference type="GO" id="GO:0003712">
    <property type="term" value="F:transcription coregulator activity"/>
    <property type="evidence" value="ECO:0007669"/>
    <property type="project" value="InterPro"/>
</dbReference>